<dbReference type="EC" id="1.17.99.6" evidence="9"/>
<comment type="caution">
    <text evidence="11">The sequence shown here is derived from an EMBL/GenBank/DDBJ whole genome shotgun (WGS) entry which is preliminary data.</text>
</comment>
<feature type="binding site" evidence="9">
    <location>
        <position position="197"/>
    </location>
    <ligand>
        <name>[4Fe-4S] cluster</name>
        <dbReference type="ChEBI" id="CHEBI:49883"/>
        <label>1</label>
    </ligand>
</feature>
<dbReference type="EMBL" id="BSNC01000019">
    <property type="protein sequence ID" value="GLP98122.1"/>
    <property type="molecule type" value="Genomic_DNA"/>
</dbReference>
<proteinExistence type="inferred from homology"/>
<dbReference type="Gene3D" id="3.30.70.20">
    <property type="match status" value="1"/>
</dbReference>
<comment type="pathway">
    <text evidence="9">tRNA modification; tRNA-queuosine biosynthesis.</text>
</comment>
<dbReference type="HAMAP" id="MF_00916">
    <property type="entry name" value="QueG"/>
    <property type="match status" value="1"/>
</dbReference>
<comment type="cofactor">
    <cofactor evidence="9">
        <name>cob(II)alamin</name>
        <dbReference type="ChEBI" id="CHEBI:16304"/>
    </cofactor>
</comment>
<feature type="binding site" evidence="9">
    <location>
        <position position="175"/>
    </location>
    <ligand>
        <name>cob(II)alamin</name>
        <dbReference type="ChEBI" id="CHEBI:16304"/>
    </ligand>
</feature>
<keyword evidence="2 9" id="KW-0963">Cytoplasm</keyword>
<evidence type="ECO:0000259" key="10">
    <source>
        <dbReference type="PROSITE" id="PS51379"/>
    </source>
</evidence>
<keyword evidence="9" id="KW-0846">Cobalamin</keyword>
<comment type="cofactor">
    <cofactor evidence="9">
        <name>[4Fe-4S] cluster</name>
        <dbReference type="ChEBI" id="CHEBI:49883"/>
    </cofactor>
    <text evidence="9">Binds 2 [4Fe-4S] clusters per monomer.</text>
</comment>
<dbReference type="InterPro" id="IPR017896">
    <property type="entry name" value="4Fe4S_Fe-S-bd"/>
</dbReference>
<keyword evidence="7 9" id="KW-0408">Iron</keyword>
<dbReference type="InterPro" id="IPR017900">
    <property type="entry name" value="4Fe4S_Fe_S_CS"/>
</dbReference>
<dbReference type="Proteomes" id="UP001161422">
    <property type="component" value="Unassembled WGS sequence"/>
</dbReference>
<dbReference type="RefSeq" id="WP_095504450.1">
    <property type="nucleotide sequence ID" value="NZ_BSNC01000019.1"/>
</dbReference>
<dbReference type="Pfam" id="PF08331">
    <property type="entry name" value="QueG_DUF1730"/>
    <property type="match status" value="1"/>
</dbReference>
<dbReference type="AlphaFoldDB" id="A0AA37S084"/>
<evidence type="ECO:0000256" key="2">
    <source>
        <dbReference type="ARBA" id="ARBA00022490"/>
    </source>
</evidence>
<protein>
    <recommendedName>
        <fullName evidence="9">Epoxyqueuosine reductase</fullName>
        <ecNumber evidence="9">1.17.99.6</ecNumber>
    </recommendedName>
    <alternativeName>
        <fullName evidence="9">Queuosine biosynthesis protein QueG</fullName>
    </alternativeName>
</protein>
<keyword evidence="6 9" id="KW-0560">Oxidoreductase</keyword>
<gene>
    <name evidence="9 11" type="primary">queG</name>
    <name evidence="11" type="ORF">GCM10007895_34290</name>
</gene>
<evidence type="ECO:0000313" key="11">
    <source>
        <dbReference type="EMBL" id="GLP98122.1"/>
    </source>
</evidence>
<keyword evidence="9" id="KW-0170">Cobalt</keyword>
<comment type="similarity">
    <text evidence="9">Belongs to the QueG family.</text>
</comment>
<feature type="active site" description="Proton donor" evidence="9">
    <location>
        <position position="140"/>
    </location>
</feature>
<comment type="caution">
    <text evidence="9">Lacks conserved residue(s) required for the propagation of feature annotation.</text>
</comment>
<sequence length="381" mass="42930">MTQSDLDYAQIAQQIKAWGKDLGFSDVGIADLDVSQHKAWVDQWLASDYHGSMHYMTQNQDLRLDPSLLQPGSLRAVCVRLDYLPPKARFADNILDPNSANISRYAGGRDYHKMMRNRLKQLGQKIQTQLPQLSFRPFVDSAPVLERPLAEKAGLGWVGKHSLLLSNPGGSWYFLGELLVNLPLPVDLPVANQCGSCKACRTLCPTQAIVDDYVVDARRCISYLTIEHEGAIDESLRSAMGNRIYGCDDCQLACPFNRSSELTEETDFHTREYFQQASLLSLFSWSEQEFLERLQGSPIRRIGHKKWLRNISVALGNAPYDPQIVAALQGKLEDCEKDFLVEHLQWAIEQQNSKKQLLASSPSRASQRLARIVQKGLPRDA</sequence>
<keyword evidence="4 9" id="KW-0479">Metal-binding</keyword>
<dbReference type="GO" id="GO:0005737">
    <property type="term" value="C:cytoplasm"/>
    <property type="evidence" value="ECO:0007669"/>
    <property type="project" value="UniProtKB-SubCell"/>
</dbReference>
<dbReference type="GO" id="GO:0008616">
    <property type="term" value="P:tRNA queuosine(34) biosynthetic process"/>
    <property type="evidence" value="ECO:0007669"/>
    <property type="project" value="UniProtKB-UniRule"/>
</dbReference>
<reference evidence="11" key="1">
    <citation type="journal article" date="2014" name="Int. J. Syst. Evol. Microbiol.">
        <title>Complete genome sequence of Corynebacterium casei LMG S-19264T (=DSM 44701T), isolated from a smear-ripened cheese.</title>
        <authorList>
            <consortium name="US DOE Joint Genome Institute (JGI-PGF)"/>
            <person name="Walter F."/>
            <person name="Albersmeier A."/>
            <person name="Kalinowski J."/>
            <person name="Ruckert C."/>
        </authorList>
    </citation>
    <scope>NUCLEOTIDE SEQUENCE</scope>
    <source>
        <strain evidence="11">NBRC 101628</strain>
    </source>
</reference>
<dbReference type="GO" id="GO:0052693">
    <property type="term" value="F:epoxyqueuosine reductase activity"/>
    <property type="evidence" value="ECO:0007669"/>
    <property type="project" value="UniProtKB-UniRule"/>
</dbReference>
<keyword evidence="12" id="KW-1185">Reference proteome</keyword>
<comment type="catalytic activity">
    <reaction evidence="9">
        <text>epoxyqueuosine(34) in tRNA + AH2 = queuosine(34) in tRNA + A + H2O</text>
        <dbReference type="Rhea" id="RHEA:32159"/>
        <dbReference type="Rhea" id="RHEA-COMP:18571"/>
        <dbReference type="Rhea" id="RHEA-COMP:18582"/>
        <dbReference type="ChEBI" id="CHEBI:13193"/>
        <dbReference type="ChEBI" id="CHEBI:15377"/>
        <dbReference type="ChEBI" id="CHEBI:17499"/>
        <dbReference type="ChEBI" id="CHEBI:194431"/>
        <dbReference type="ChEBI" id="CHEBI:194443"/>
        <dbReference type="EC" id="1.17.99.6"/>
    </reaction>
</comment>
<organism evidence="11 12">
    <name type="scientific">Paraferrimonas sedimenticola</name>
    <dbReference type="NCBI Taxonomy" id="375674"/>
    <lineage>
        <taxon>Bacteria</taxon>
        <taxon>Pseudomonadati</taxon>
        <taxon>Pseudomonadota</taxon>
        <taxon>Gammaproteobacteria</taxon>
        <taxon>Alteromonadales</taxon>
        <taxon>Ferrimonadaceae</taxon>
        <taxon>Paraferrimonas</taxon>
    </lineage>
</organism>
<evidence type="ECO:0000256" key="5">
    <source>
        <dbReference type="ARBA" id="ARBA00022785"/>
    </source>
</evidence>
<dbReference type="GO" id="GO:0051539">
    <property type="term" value="F:4 iron, 4 sulfur cluster binding"/>
    <property type="evidence" value="ECO:0007669"/>
    <property type="project" value="UniProtKB-KW"/>
</dbReference>
<feature type="domain" description="4Fe-4S ferredoxin-type" evidence="10">
    <location>
        <begin position="182"/>
        <end position="213"/>
    </location>
</feature>
<name>A0AA37S084_9GAMM</name>
<dbReference type="Pfam" id="PF13484">
    <property type="entry name" value="Fer4_16"/>
    <property type="match status" value="1"/>
</dbReference>
<feature type="binding site" evidence="9">
    <location>
        <position position="305"/>
    </location>
    <ligand>
        <name>tRNA</name>
        <dbReference type="ChEBI" id="CHEBI:17843"/>
    </ligand>
</feature>
<feature type="binding site" evidence="9">
    <location>
        <position position="140"/>
    </location>
    <ligand>
        <name>cob(II)alamin</name>
        <dbReference type="ChEBI" id="CHEBI:16304"/>
    </ligand>
</feature>
<keyword evidence="5 9" id="KW-0671">Queuosine biosynthesis</keyword>
<evidence type="ECO:0000256" key="4">
    <source>
        <dbReference type="ARBA" id="ARBA00022723"/>
    </source>
</evidence>
<evidence type="ECO:0000256" key="7">
    <source>
        <dbReference type="ARBA" id="ARBA00023004"/>
    </source>
</evidence>
<comment type="subunit">
    <text evidence="9">Monomer.</text>
</comment>
<dbReference type="NCBIfam" id="TIGR00276">
    <property type="entry name" value="tRNA epoxyqueuosine(34) reductase QueG"/>
    <property type="match status" value="1"/>
</dbReference>
<reference evidence="11" key="2">
    <citation type="submission" date="2023-01" db="EMBL/GenBank/DDBJ databases">
        <title>Draft genome sequence of Paraferrimonas sedimenticola strain NBRC 101628.</title>
        <authorList>
            <person name="Sun Q."/>
            <person name="Mori K."/>
        </authorList>
    </citation>
    <scope>NUCLEOTIDE SEQUENCE</scope>
    <source>
        <strain evidence="11">NBRC 101628</strain>
    </source>
</reference>
<feature type="binding site" evidence="9">
    <location>
        <position position="164"/>
    </location>
    <ligand>
        <name>cob(II)alamin</name>
        <dbReference type="ChEBI" id="CHEBI:16304"/>
    </ligand>
</feature>
<keyword evidence="3 9" id="KW-0819">tRNA processing</keyword>
<evidence type="ECO:0000313" key="12">
    <source>
        <dbReference type="Proteomes" id="UP001161422"/>
    </source>
</evidence>
<feature type="binding site" evidence="9">
    <location>
        <begin position="247"/>
        <end position="248"/>
    </location>
    <ligand>
        <name>cob(II)alamin</name>
        <dbReference type="ChEBI" id="CHEBI:16304"/>
    </ligand>
</feature>
<feature type="binding site" evidence="9">
    <location>
        <position position="204"/>
    </location>
    <ligand>
        <name>[4Fe-4S] cluster</name>
        <dbReference type="ChEBI" id="CHEBI:49883"/>
        <label>2</label>
    </ligand>
</feature>
<feature type="binding site" evidence="9">
    <location>
        <position position="63"/>
    </location>
    <ligand>
        <name>cob(II)alamin</name>
        <dbReference type="ChEBI" id="CHEBI:16304"/>
    </ligand>
</feature>
<dbReference type="PANTHER" id="PTHR30002">
    <property type="entry name" value="EPOXYQUEUOSINE REDUCTASE"/>
    <property type="match status" value="1"/>
</dbReference>
<dbReference type="GO" id="GO:0031419">
    <property type="term" value="F:cobalamin binding"/>
    <property type="evidence" value="ECO:0007669"/>
    <property type="project" value="UniProtKB-KW"/>
</dbReference>
<evidence type="ECO:0000256" key="6">
    <source>
        <dbReference type="ARBA" id="ARBA00023002"/>
    </source>
</evidence>
<feature type="binding site" evidence="9">
    <location>
        <position position="222"/>
    </location>
    <ligand>
        <name>cob(II)alamin</name>
        <dbReference type="ChEBI" id="CHEBI:16304"/>
    </ligand>
</feature>
<dbReference type="SUPFAM" id="SSF46548">
    <property type="entry name" value="alpha-helical ferredoxin"/>
    <property type="match status" value="1"/>
</dbReference>
<dbReference type="InterPro" id="IPR004453">
    <property type="entry name" value="QueG"/>
</dbReference>
<feature type="binding site" evidence="9">
    <location>
        <position position="247"/>
    </location>
    <ligand>
        <name>[4Fe-4S] cluster</name>
        <dbReference type="ChEBI" id="CHEBI:49883"/>
        <label>2</label>
    </ligand>
</feature>
<dbReference type="PANTHER" id="PTHR30002:SF4">
    <property type="entry name" value="EPOXYQUEUOSINE REDUCTASE"/>
    <property type="match status" value="1"/>
</dbReference>
<comment type="subcellular location">
    <subcellularLocation>
        <location evidence="9">Cytoplasm</location>
    </subcellularLocation>
</comment>
<dbReference type="FunFam" id="3.30.70.20:FF:000017">
    <property type="entry name" value="Epoxyqueuosine reductase"/>
    <property type="match status" value="1"/>
</dbReference>
<feature type="binding site" evidence="9">
    <location>
        <position position="194"/>
    </location>
    <ligand>
        <name>[4Fe-4S] cluster</name>
        <dbReference type="ChEBI" id="CHEBI:49883"/>
        <label>1</label>
    </ligand>
</feature>
<feature type="binding site" evidence="9">
    <location>
        <position position="220"/>
    </location>
    <ligand>
        <name>[4Fe-4S] cluster</name>
        <dbReference type="ChEBI" id="CHEBI:49883"/>
        <label>2</label>
    </ligand>
</feature>
<keyword evidence="1 9" id="KW-0004">4Fe-4S</keyword>
<evidence type="ECO:0000256" key="9">
    <source>
        <dbReference type="HAMAP-Rule" id="MF_00916"/>
    </source>
</evidence>
<accession>A0AA37S084</accession>
<evidence type="ECO:0000256" key="3">
    <source>
        <dbReference type="ARBA" id="ARBA00022694"/>
    </source>
</evidence>
<comment type="function">
    <text evidence="9">Catalyzes the conversion of epoxyqueuosine (oQ) to queuosine (Q), which is a hypermodified base found in the wobble positions of tRNA(Asp), tRNA(Asn), tRNA(His) and tRNA(Tyr).</text>
</comment>
<feature type="binding site" evidence="9">
    <location>
        <position position="254"/>
    </location>
    <ligand>
        <name>[4Fe-4S] cluster</name>
        <dbReference type="ChEBI" id="CHEBI:49883"/>
        <label>1</label>
    </ligand>
</feature>
<dbReference type="GO" id="GO:0046872">
    <property type="term" value="F:metal ion binding"/>
    <property type="evidence" value="ECO:0007669"/>
    <property type="project" value="UniProtKB-KW"/>
</dbReference>
<keyword evidence="8 9" id="KW-0411">Iron-sulfur</keyword>
<feature type="binding site" evidence="9">
    <location>
        <position position="200"/>
    </location>
    <ligand>
        <name>[4Fe-4S] cluster</name>
        <dbReference type="ChEBI" id="CHEBI:49883"/>
        <label>1</label>
    </ligand>
</feature>
<evidence type="ECO:0000256" key="8">
    <source>
        <dbReference type="ARBA" id="ARBA00023014"/>
    </source>
</evidence>
<dbReference type="InterPro" id="IPR013542">
    <property type="entry name" value="QueG_DUF1730"/>
</dbReference>
<dbReference type="PROSITE" id="PS00198">
    <property type="entry name" value="4FE4S_FER_1"/>
    <property type="match status" value="1"/>
</dbReference>
<dbReference type="PROSITE" id="PS51379">
    <property type="entry name" value="4FE4S_FER_2"/>
    <property type="match status" value="1"/>
</dbReference>
<evidence type="ECO:0000256" key="1">
    <source>
        <dbReference type="ARBA" id="ARBA00022485"/>
    </source>
</evidence>
<feature type="binding site" evidence="9">
    <location>
        <position position="250"/>
    </location>
    <ligand>
        <name>[4Fe-4S] cluster</name>
        <dbReference type="ChEBI" id="CHEBI:49883"/>
        <label>2</label>
    </ligand>
</feature>